<name>K6YK11_9ALTE</name>
<keyword evidence="2" id="KW-1185">Reference proteome</keyword>
<organism evidence="1 2">
    <name type="scientific">Aliiglaciecola lipolytica E3</name>
    <dbReference type="NCBI Taxonomy" id="1127673"/>
    <lineage>
        <taxon>Bacteria</taxon>
        <taxon>Pseudomonadati</taxon>
        <taxon>Pseudomonadota</taxon>
        <taxon>Gammaproteobacteria</taxon>
        <taxon>Alteromonadales</taxon>
        <taxon>Alteromonadaceae</taxon>
        <taxon>Aliiglaciecola</taxon>
    </lineage>
</organism>
<dbReference type="AlphaFoldDB" id="K6YK11"/>
<protein>
    <submittedName>
        <fullName evidence="1">Uncharacterized protein</fullName>
    </submittedName>
</protein>
<gene>
    <name evidence="1" type="ORF">GLIP_4337</name>
</gene>
<proteinExistence type="predicted"/>
<sequence>MNNFAHRPNPLKQTVFLYSYIQAGSSYLNAGNAGINSLILV</sequence>
<dbReference type="EMBL" id="BAEN01000076">
    <property type="protein sequence ID" value="GAC16948.1"/>
    <property type="molecule type" value="Genomic_DNA"/>
</dbReference>
<comment type="caution">
    <text evidence="1">The sequence shown here is derived from an EMBL/GenBank/DDBJ whole genome shotgun (WGS) entry which is preliminary data.</text>
</comment>
<evidence type="ECO:0000313" key="2">
    <source>
        <dbReference type="Proteomes" id="UP000006334"/>
    </source>
</evidence>
<reference evidence="1 2" key="1">
    <citation type="journal article" date="2017" name="Antonie Van Leeuwenhoek">
        <title>Rhizobium rhizosphaerae sp. nov., a novel species isolated from rice rhizosphere.</title>
        <authorList>
            <person name="Zhao J.J."/>
            <person name="Zhang J."/>
            <person name="Zhang R.J."/>
            <person name="Zhang C.W."/>
            <person name="Yin H.Q."/>
            <person name="Zhang X.X."/>
        </authorList>
    </citation>
    <scope>NUCLEOTIDE SEQUENCE [LARGE SCALE GENOMIC DNA]</scope>
    <source>
        <strain evidence="1 2">E3</strain>
    </source>
</reference>
<evidence type="ECO:0000313" key="1">
    <source>
        <dbReference type="EMBL" id="GAC16948.1"/>
    </source>
</evidence>
<accession>K6YK11</accession>
<dbReference type="Proteomes" id="UP000006334">
    <property type="component" value="Unassembled WGS sequence"/>
</dbReference>